<feature type="compositionally biased region" description="Basic residues" evidence="1">
    <location>
        <begin position="110"/>
        <end position="119"/>
    </location>
</feature>
<gene>
    <name evidence="2" type="ORF">ALC62_12931</name>
</gene>
<feature type="region of interest" description="Disordered" evidence="1">
    <location>
        <begin position="37"/>
        <end position="59"/>
    </location>
</feature>
<sequence>MTHAFGSEFVPYVDLDIAASSRLFYTCVDQVVETAWGRKEEEEEEDEEEKRRKRIAVPDNLMTKNTGSYTWSSLNCVTVKGYARGRARGKRRAGKSERAQLPTGNGKQTKGGKRGKGRGARTSWKREREEGRGGGGERGGRQKGKKEMQRLPYNGAPRAHKLRHNVISSSLFNERWQHAGAHTFHP</sequence>
<dbReference type="AlphaFoldDB" id="A0A195C711"/>
<evidence type="ECO:0000256" key="1">
    <source>
        <dbReference type="SAM" id="MobiDB-lite"/>
    </source>
</evidence>
<organism evidence="2 3">
    <name type="scientific">Cyphomyrmex costatus</name>
    <dbReference type="NCBI Taxonomy" id="456900"/>
    <lineage>
        <taxon>Eukaryota</taxon>
        <taxon>Metazoa</taxon>
        <taxon>Ecdysozoa</taxon>
        <taxon>Arthropoda</taxon>
        <taxon>Hexapoda</taxon>
        <taxon>Insecta</taxon>
        <taxon>Pterygota</taxon>
        <taxon>Neoptera</taxon>
        <taxon>Endopterygota</taxon>
        <taxon>Hymenoptera</taxon>
        <taxon>Apocrita</taxon>
        <taxon>Aculeata</taxon>
        <taxon>Formicoidea</taxon>
        <taxon>Formicidae</taxon>
        <taxon>Myrmicinae</taxon>
        <taxon>Cyphomyrmex</taxon>
    </lineage>
</organism>
<proteinExistence type="predicted"/>
<evidence type="ECO:0000313" key="3">
    <source>
        <dbReference type="Proteomes" id="UP000078542"/>
    </source>
</evidence>
<feature type="compositionally biased region" description="Basic residues" evidence="1">
    <location>
        <begin position="83"/>
        <end position="93"/>
    </location>
</feature>
<evidence type="ECO:0000313" key="2">
    <source>
        <dbReference type="EMBL" id="KYM96425.1"/>
    </source>
</evidence>
<feature type="region of interest" description="Disordered" evidence="1">
    <location>
        <begin position="82"/>
        <end position="161"/>
    </location>
</feature>
<reference evidence="2 3" key="1">
    <citation type="submission" date="2016-03" db="EMBL/GenBank/DDBJ databases">
        <title>Cyphomyrmex costatus WGS genome.</title>
        <authorList>
            <person name="Nygaard S."/>
            <person name="Hu H."/>
            <person name="Boomsma J."/>
            <person name="Zhang G."/>
        </authorList>
    </citation>
    <scope>NUCLEOTIDE SEQUENCE [LARGE SCALE GENOMIC DNA]</scope>
    <source>
        <strain evidence="2">MS0001</strain>
        <tissue evidence="2">Whole body</tissue>
    </source>
</reference>
<keyword evidence="3" id="KW-1185">Reference proteome</keyword>
<dbReference type="Proteomes" id="UP000078542">
    <property type="component" value="Unassembled WGS sequence"/>
</dbReference>
<protein>
    <submittedName>
        <fullName evidence="2">Uncharacterized protein</fullName>
    </submittedName>
</protein>
<accession>A0A195C711</accession>
<name>A0A195C711_9HYME</name>
<dbReference type="EMBL" id="KQ978219">
    <property type="protein sequence ID" value="KYM96425.1"/>
    <property type="molecule type" value="Genomic_DNA"/>
</dbReference>